<dbReference type="AlphaFoldDB" id="A0A921ZT73"/>
<evidence type="ECO:0000256" key="2">
    <source>
        <dbReference type="SAM" id="MobiDB-lite"/>
    </source>
</evidence>
<dbReference type="PANTHER" id="PTHR13282">
    <property type="entry name" value="PROTEIN FAM32A"/>
    <property type="match status" value="1"/>
</dbReference>
<feature type="compositionally biased region" description="Basic and acidic residues" evidence="2">
    <location>
        <begin position="105"/>
        <end position="118"/>
    </location>
</feature>
<protein>
    <recommendedName>
        <fullName evidence="5">Protein FAM32A</fullName>
    </recommendedName>
</protein>
<feature type="region of interest" description="Disordered" evidence="2">
    <location>
        <begin position="139"/>
        <end position="158"/>
    </location>
</feature>
<feature type="compositionally biased region" description="Basic and acidic residues" evidence="2">
    <location>
        <begin position="32"/>
        <end position="45"/>
    </location>
</feature>
<reference evidence="3" key="2">
    <citation type="submission" date="2020-12" db="EMBL/GenBank/DDBJ databases">
        <authorList>
            <person name="Kanost M."/>
        </authorList>
    </citation>
    <scope>NUCLEOTIDE SEQUENCE</scope>
</reference>
<evidence type="ECO:0008006" key="5">
    <source>
        <dbReference type="Google" id="ProtNLM"/>
    </source>
</evidence>
<accession>A0A921ZT73</accession>
<proteinExistence type="inferred from homology"/>
<comment type="similarity">
    <text evidence="1">Belongs to the FAM32 family.</text>
</comment>
<dbReference type="Pfam" id="PF08555">
    <property type="entry name" value="FAM32A"/>
    <property type="match status" value="1"/>
</dbReference>
<evidence type="ECO:0000256" key="1">
    <source>
        <dbReference type="ARBA" id="ARBA00008948"/>
    </source>
</evidence>
<keyword evidence="4" id="KW-1185">Reference proteome</keyword>
<dbReference type="InterPro" id="IPR013865">
    <property type="entry name" value="FAM32A"/>
</dbReference>
<feature type="region of interest" description="Disordered" evidence="2">
    <location>
        <begin position="94"/>
        <end position="129"/>
    </location>
</feature>
<evidence type="ECO:0000313" key="3">
    <source>
        <dbReference type="EMBL" id="KAG6463486.1"/>
    </source>
</evidence>
<dbReference type="EMBL" id="JH668990">
    <property type="protein sequence ID" value="KAG6463486.1"/>
    <property type="molecule type" value="Genomic_DNA"/>
</dbReference>
<dbReference type="GO" id="GO:0005730">
    <property type="term" value="C:nucleolus"/>
    <property type="evidence" value="ECO:0007669"/>
    <property type="project" value="TreeGrafter"/>
</dbReference>
<dbReference type="Proteomes" id="UP000791440">
    <property type="component" value="Unassembled WGS sequence"/>
</dbReference>
<gene>
    <name evidence="3" type="ORF">O3G_MSEX013897</name>
</gene>
<feature type="region of interest" description="Disordered" evidence="2">
    <location>
        <begin position="21"/>
        <end position="57"/>
    </location>
</feature>
<dbReference type="PANTHER" id="PTHR13282:SF6">
    <property type="entry name" value="PROTEIN FAM32A"/>
    <property type="match status" value="1"/>
</dbReference>
<name>A0A921ZT73_MANSE</name>
<reference evidence="3" key="1">
    <citation type="journal article" date="2016" name="Insect Biochem. Mol. Biol.">
        <title>Multifaceted biological insights from a draft genome sequence of the tobacco hornworm moth, Manduca sexta.</title>
        <authorList>
            <person name="Kanost M.R."/>
            <person name="Arrese E.L."/>
            <person name="Cao X."/>
            <person name="Chen Y.R."/>
            <person name="Chellapilla S."/>
            <person name="Goldsmith M.R."/>
            <person name="Grosse-Wilde E."/>
            <person name="Heckel D.G."/>
            <person name="Herndon N."/>
            <person name="Jiang H."/>
            <person name="Papanicolaou A."/>
            <person name="Qu J."/>
            <person name="Soulages J.L."/>
            <person name="Vogel H."/>
            <person name="Walters J."/>
            <person name="Waterhouse R.M."/>
            <person name="Ahn S.J."/>
            <person name="Almeida F.C."/>
            <person name="An C."/>
            <person name="Aqrawi P."/>
            <person name="Bretschneider A."/>
            <person name="Bryant W.B."/>
            <person name="Bucks S."/>
            <person name="Chao H."/>
            <person name="Chevignon G."/>
            <person name="Christen J.M."/>
            <person name="Clarke D.F."/>
            <person name="Dittmer N.T."/>
            <person name="Ferguson L.C.F."/>
            <person name="Garavelou S."/>
            <person name="Gordon K.H.J."/>
            <person name="Gunaratna R.T."/>
            <person name="Han Y."/>
            <person name="Hauser F."/>
            <person name="He Y."/>
            <person name="Heidel-Fischer H."/>
            <person name="Hirsh A."/>
            <person name="Hu Y."/>
            <person name="Jiang H."/>
            <person name="Kalra D."/>
            <person name="Klinner C."/>
            <person name="Konig C."/>
            <person name="Kovar C."/>
            <person name="Kroll A.R."/>
            <person name="Kuwar S.S."/>
            <person name="Lee S.L."/>
            <person name="Lehman R."/>
            <person name="Li K."/>
            <person name="Li Z."/>
            <person name="Liang H."/>
            <person name="Lovelace S."/>
            <person name="Lu Z."/>
            <person name="Mansfield J.H."/>
            <person name="McCulloch K.J."/>
            <person name="Mathew T."/>
            <person name="Morton B."/>
            <person name="Muzny D.M."/>
            <person name="Neunemann D."/>
            <person name="Ongeri F."/>
            <person name="Pauchet Y."/>
            <person name="Pu L.L."/>
            <person name="Pyrousis I."/>
            <person name="Rao X.J."/>
            <person name="Redding A."/>
            <person name="Roesel C."/>
            <person name="Sanchez-Gracia A."/>
            <person name="Schaack S."/>
            <person name="Shukla A."/>
            <person name="Tetreau G."/>
            <person name="Wang Y."/>
            <person name="Xiong G.H."/>
            <person name="Traut W."/>
            <person name="Walsh T.K."/>
            <person name="Worley K.C."/>
            <person name="Wu D."/>
            <person name="Wu W."/>
            <person name="Wu Y.Q."/>
            <person name="Zhang X."/>
            <person name="Zou Z."/>
            <person name="Zucker H."/>
            <person name="Briscoe A.D."/>
            <person name="Burmester T."/>
            <person name="Clem R.J."/>
            <person name="Feyereisen R."/>
            <person name="Grimmelikhuijzen C.J.P."/>
            <person name="Hamodrakas S.J."/>
            <person name="Hansson B.S."/>
            <person name="Huguet E."/>
            <person name="Jermiin L.S."/>
            <person name="Lan Q."/>
            <person name="Lehman H.K."/>
            <person name="Lorenzen M."/>
            <person name="Merzendorfer H."/>
            <person name="Michalopoulos I."/>
            <person name="Morton D.B."/>
            <person name="Muthukrishnan S."/>
            <person name="Oakeshott J.G."/>
            <person name="Palmer W."/>
            <person name="Park Y."/>
            <person name="Passarelli A.L."/>
            <person name="Rozas J."/>
            <person name="Schwartz L.M."/>
            <person name="Smith W."/>
            <person name="Southgate A."/>
            <person name="Vilcinskas A."/>
            <person name="Vogt R."/>
            <person name="Wang P."/>
            <person name="Werren J."/>
            <person name="Yu X.Q."/>
            <person name="Zhou J.J."/>
            <person name="Brown S.J."/>
            <person name="Scherer S.E."/>
            <person name="Richards S."/>
            <person name="Blissard G.W."/>
        </authorList>
    </citation>
    <scope>NUCLEOTIDE SEQUENCE</scope>
</reference>
<comment type="caution">
    <text evidence="3">The sequence shown here is derived from an EMBL/GenBank/DDBJ whole genome shotgun (WGS) entry which is preliminary data.</text>
</comment>
<organism evidence="3 4">
    <name type="scientific">Manduca sexta</name>
    <name type="common">Tobacco hawkmoth</name>
    <name type="synonym">Tobacco hornworm</name>
    <dbReference type="NCBI Taxonomy" id="7130"/>
    <lineage>
        <taxon>Eukaryota</taxon>
        <taxon>Metazoa</taxon>
        <taxon>Ecdysozoa</taxon>
        <taxon>Arthropoda</taxon>
        <taxon>Hexapoda</taxon>
        <taxon>Insecta</taxon>
        <taxon>Pterygota</taxon>
        <taxon>Neoptera</taxon>
        <taxon>Endopterygota</taxon>
        <taxon>Lepidoptera</taxon>
        <taxon>Glossata</taxon>
        <taxon>Ditrysia</taxon>
        <taxon>Bombycoidea</taxon>
        <taxon>Sphingidae</taxon>
        <taxon>Sphinginae</taxon>
        <taxon>Sphingini</taxon>
        <taxon>Manduca</taxon>
    </lineage>
</organism>
<evidence type="ECO:0000313" key="4">
    <source>
        <dbReference type="Proteomes" id="UP000791440"/>
    </source>
</evidence>
<sequence>MVEEDEYGCVNRTQLKIKDNSGIKKKKKKKANKETEKRIENEVKQQIKQQSNPDNRTKAEIAFQKMQEKMYTAMVEEDEYGCVNRTQLKIKDNSGIKKKKKKKANKETEKRIENEVKQQIKQQSNPDNRTKAEIAFQKMQEKMQKQRIQQKAEMTHKQRVEKFNQHLDSLTEHFDIPKVSWTK</sequence>